<dbReference type="AlphaFoldDB" id="A0A0A9C3A3"/>
<reference evidence="2" key="1">
    <citation type="submission" date="2014-09" db="EMBL/GenBank/DDBJ databases">
        <authorList>
            <person name="Magalhaes I.L.F."/>
            <person name="Oliveira U."/>
            <person name="Santos F.R."/>
            <person name="Vidigal T.H.D.A."/>
            <person name="Brescovit A.D."/>
            <person name="Santos A.J."/>
        </authorList>
    </citation>
    <scope>NUCLEOTIDE SEQUENCE</scope>
    <source>
        <tissue evidence="2">Shoot tissue taken approximately 20 cm above the soil surface</tissue>
    </source>
</reference>
<evidence type="ECO:0000256" key="1">
    <source>
        <dbReference type="SAM" id="Phobius"/>
    </source>
</evidence>
<keyword evidence="1" id="KW-0472">Membrane</keyword>
<keyword evidence="1" id="KW-1133">Transmembrane helix</keyword>
<keyword evidence="1" id="KW-0812">Transmembrane</keyword>
<evidence type="ECO:0000313" key="2">
    <source>
        <dbReference type="EMBL" id="JAD67870.1"/>
    </source>
</evidence>
<accession>A0A0A9C3A3</accession>
<proteinExistence type="predicted"/>
<sequence length="52" mass="6287">MCCRLSVPFNLNISHNILIIFESLYYLLSQILVYLFPFFKKRERNCEIVTGW</sequence>
<feature type="transmembrane region" description="Helical" evidence="1">
    <location>
        <begin position="17"/>
        <end position="36"/>
    </location>
</feature>
<dbReference type="EMBL" id="GBRH01230025">
    <property type="protein sequence ID" value="JAD67870.1"/>
    <property type="molecule type" value="Transcribed_RNA"/>
</dbReference>
<reference evidence="2" key="2">
    <citation type="journal article" date="2015" name="Data Brief">
        <title>Shoot transcriptome of the giant reed, Arundo donax.</title>
        <authorList>
            <person name="Barrero R.A."/>
            <person name="Guerrero F.D."/>
            <person name="Moolhuijzen P."/>
            <person name="Goolsby J.A."/>
            <person name="Tidwell J."/>
            <person name="Bellgard S.E."/>
            <person name="Bellgard M.I."/>
        </authorList>
    </citation>
    <scope>NUCLEOTIDE SEQUENCE</scope>
    <source>
        <tissue evidence="2">Shoot tissue taken approximately 20 cm above the soil surface</tissue>
    </source>
</reference>
<protein>
    <submittedName>
        <fullName evidence="2">Uncharacterized protein</fullName>
    </submittedName>
</protein>
<organism evidence="2">
    <name type="scientific">Arundo donax</name>
    <name type="common">Giant reed</name>
    <name type="synonym">Donax arundinaceus</name>
    <dbReference type="NCBI Taxonomy" id="35708"/>
    <lineage>
        <taxon>Eukaryota</taxon>
        <taxon>Viridiplantae</taxon>
        <taxon>Streptophyta</taxon>
        <taxon>Embryophyta</taxon>
        <taxon>Tracheophyta</taxon>
        <taxon>Spermatophyta</taxon>
        <taxon>Magnoliopsida</taxon>
        <taxon>Liliopsida</taxon>
        <taxon>Poales</taxon>
        <taxon>Poaceae</taxon>
        <taxon>PACMAD clade</taxon>
        <taxon>Arundinoideae</taxon>
        <taxon>Arundineae</taxon>
        <taxon>Arundo</taxon>
    </lineage>
</organism>
<name>A0A0A9C3A3_ARUDO</name>